<accession>A0AAV4USS2</accession>
<dbReference type="Proteomes" id="UP001054945">
    <property type="component" value="Unassembled WGS sequence"/>
</dbReference>
<sequence>MEPGKPLFRAVVNAPKKTKKFPEESFFKELSNHLFFFSQKSSLDRRSGNSCPGQKKQRGGPEVIPYISGIEEEKGNKTLWCTPRHKTLTGMVSAEAQVINSPSFGRESLWMNAGADRGPI</sequence>
<name>A0AAV4USS2_CAEEX</name>
<dbReference type="EMBL" id="BPLR01013386">
    <property type="protein sequence ID" value="GIY60857.1"/>
    <property type="molecule type" value="Genomic_DNA"/>
</dbReference>
<keyword evidence="3" id="KW-1185">Reference proteome</keyword>
<evidence type="ECO:0000256" key="1">
    <source>
        <dbReference type="SAM" id="MobiDB-lite"/>
    </source>
</evidence>
<reference evidence="2 3" key="1">
    <citation type="submission" date="2021-06" db="EMBL/GenBank/DDBJ databases">
        <title>Caerostris extrusa draft genome.</title>
        <authorList>
            <person name="Kono N."/>
            <person name="Arakawa K."/>
        </authorList>
    </citation>
    <scope>NUCLEOTIDE SEQUENCE [LARGE SCALE GENOMIC DNA]</scope>
</reference>
<proteinExistence type="predicted"/>
<evidence type="ECO:0000313" key="3">
    <source>
        <dbReference type="Proteomes" id="UP001054945"/>
    </source>
</evidence>
<comment type="caution">
    <text evidence="2">The sequence shown here is derived from an EMBL/GenBank/DDBJ whole genome shotgun (WGS) entry which is preliminary data.</text>
</comment>
<gene>
    <name evidence="2" type="ORF">CEXT_446051</name>
</gene>
<organism evidence="2 3">
    <name type="scientific">Caerostris extrusa</name>
    <name type="common">Bark spider</name>
    <name type="synonym">Caerostris bankana</name>
    <dbReference type="NCBI Taxonomy" id="172846"/>
    <lineage>
        <taxon>Eukaryota</taxon>
        <taxon>Metazoa</taxon>
        <taxon>Ecdysozoa</taxon>
        <taxon>Arthropoda</taxon>
        <taxon>Chelicerata</taxon>
        <taxon>Arachnida</taxon>
        <taxon>Araneae</taxon>
        <taxon>Araneomorphae</taxon>
        <taxon>Entelegynae</taxon>
        <taxon>Araneoidea</taxon>
        <taxon>Araneidae</taxon>
        <taxon>Caerostris</taxon>
    </lineage>
</organism>
<evidence type="ECO:0000313" key="2">
    <source>
        <dbReference type="EMBL" id="GIY60857.1"/>
    </source>
</evidence>
<dbReference type="AlphaFoldDB" id="A0AAV4USS2"/>
<feature type="region of interest" description="Disordered" evidence="1">
    <location>
        <begin position="42"/>
        <end position="62"/>
    </location>
</feature>
<protein>
    <submittedName>
        <fullName evidence="2">Uncharacterized protein</fullName>
    </submittedName>
</protein>